<reference evidence="12 13" key="1">
    <citation type="submission" date="2015-01" db="EMBL/GenBank/DDBJ databases">
        <authorList>
            <person name="Aslett A.Martin."/>
            <person name="De Silva Nishadi"/>
        </authorList>
    </citation>
    <scope>NUCLEOTIDE SEQUENCE [LARGE SCALE GENOMIC DNA]</scope>
    <source>
        <strain evidence="12 13">R28058</strain>
    </source>
</reference>
<dbReference type="EC" id="2.7.7.18" evidence="10"/>
<dbReference type="NCBIfam" id="NF000840">
    <property type="entry name" value="PRK00071.1-3"/>
    <property type="match status" value="1"/>
</dbReference>
<evidence type="ECO:0000256" key="2">
    <source>
        <dbReference type="ARBA" id="ARBA00005019"/>
    </source>
</evidence>
<name>A0A0C7QTC0_PARSO</name>
<dbReference type="NCBIfam" id="TIGR00125">
    <property type="entry name" value="cyt_tran_rel"/>
    <property type="match status" value="1"/>
</dbReference>
<keyword evidence="5 10" id="KW-0548">Nucleotidyltransferase</keyword>
<dbReference type="PANTHER" id="PTHR39321:SF3">
    <property type="entry name" value="PHOSPHOPANTETHEINE ADENYLYLTRANSFERASE"/>
    <property type="match status" value="1"/>
</dbReference>
<evidence type="ECO:0000256" key="7">
    <source>
        <dbReference type="ARBA" id="ARBA00022840"/>
    </source>
</evidence>
<dbReference type="SUPFAM" id="SSF52374">
    <property type="entry name" value="Nucleotidylyl transferase"/>
    <property type="match status" value="1"/>
</dbReference>
<organism evidence="12 13">
    <name type="scientific">Paraclostridium sordellii</name>
    <name type="common">Clostridium sordellii</name>
    <dbReference type="NCBI Taxonomy" id="1505"/>
    <lineage>
        <taxon>Bacteria</taxon>
        <taxon>Bacillati</taxon>
        <taxon>Bacillota</taxon>
        <taxon>Clostridia</taxon>
        <taxon>Peptostreptococcales</taxon>
        <taxon>Peptostreptococcaceae</taxon>
        <taxon>Paraclostridium</taxon>
    </lineage>
</organism>
<accession>A0A0C7QTC0</accession>
<dbReference type="InterPro" id="IPR005248">
    <property type="entry name" value="NadD/NMNAT"/>
</dbReference>
<dbReference type="RefSeq" id="WP_081010044.1">
    <property type="nucleotide sequence ID" value="NZ_CDNF01000003.1"/>
</dbReference>
<comment type="catalytic activity">
    <reaction evidence="9 10">
        <text>nicotinate beta-D-ribonucleotide + ATP + H(+) = deamido-NAD(+) + diphosphate</text>
        <dbReference type="Rhea" id="RHEA:22860"/>
        <dbReference type="ChEBI" id="CHEBI:15378"/>
        <dbReference type="ChEBI" id="CHEBI:30616"/>
        <dbReference type="ChEBI" id="CHEBI:33019"/>
        <dbReference type="ChEBI" id="CHEBI:57502"/>
        <dbReference type="ChEBI" id="CHEBI:58437"/>
        <dbReference type="EC" id="2.7.7.18"/>
    </reaction>
</comment>
<comment type="similarity">
    <text evidence="10">Belongs to the NadD family.</text>
</comment>
<dbReference type="GO" id="GO:0009435">
    <property type="term" value="P:NAD+ biosynthetic process"/>
    <property type="evidence" value="ECO:0007669"/>
    <property type="project" value="UniProtKB-UniRule"/>
</dbReference>
<evidence type="ECO:0000256" key="8">
    <source>
        <dbReference type="ARBA" id="ARBA00023027"/>
    </source>
</evidence>
<evidence type="ECO:0000313" key="13">
    <source>
        <dbReference type="Proteomes" id="UP000049127"/>
    </source>
</evidence>
<dbReference type="OrthoDB" id="5295945at2"/>
<evidence type="ECO:0000256" key="4">
    <source>
        <dbReference type="ARBA" id="ARBA00022679"/>
    </source>
</evidence>
<dbReference type="CDD" id="cd02165">
    <property type="entry name" value="NMNAT"/>
    <property type="match status" value="1"/>
</dbReference>
<comment type="pathway">
    <text evidence="2 10">Cofactor biosynthesis; NAD(+) biosynthesis; deamido-NAD(+) from nicotinate D-ribonucleotide: step 1/1.</text>
</comment>
<dbReference type="Gene3D" id="3.40.50.620">
    <property type="entry name" value="HUPs"/>
    <property type="match status" value="1"/>
</dbReference>
<comment type="function">
    <text evidence="1 10">Catalyzes the reversible adenylation of nicotinate mononucleotide (NaMN) to nicotinic acid adenine dinucleotide (NaAD).</text>
</comment>
<evidence type="ECO:0000256" key="6">
    <source>
        <dbReference type="ARBA" id="ARBA00022741"/>
    </source>
</evidence>
<evidence type="ECO:0000256" key="1">
    <source>
        <dbReference type="ARBA" id="ARBA00002324"/>
    </source>
</evidence>
<sequence>MRIDELVLKARNINNLKSNFHKMGNEKIRIGIMGGTFDPIHYAHLATAEFIRETYNLDKIIFIPTGNPPHKSKLRTDKLDRYNMVLLATMNNNNFVVSDIEINRKNRTYTIDTLKELHRLYPYANIYFITGADTICEIETWKSFSKNFELATFIAANRPGVNSNDARVKIEKLRKKYGAKIRSVTVPSLDISSTYIREHIKVGRSIKYLIPEYVETYICEKNIYINGDE</sequence>
<dbReference type="EMBL" id="CEKZ01000003">
    <property type="protein sequence ID" value="CEQ02304.1"/>
    <property type="molecule type" value="Genomic_DNA"/>
</dbReference>
<dbReference type="HAMAP" id="MF_00244">
    <property type="entry name" value="NaMN_adenylyltr"/>
    <property type="match status" value="1"/>
</dbReference>
<evidence type="ECO:0000256" key="10">
    <source>
        <dbReference type="HAMAP-Rule" id="MF_00244"/>
    </source>
</evidence>
<dbReference type="InterPro" id="IPR004821">
    <property type="entry name" value="Cyt_trans-like"/>
</dbReference>
<proteinExistence type="inferred from homology"/>
<evidence type="ECO:0000259" key="11">
    <source>
        <dbReference type="Pfam" id="PF01467"/>
    </source>
</evidence>
<dbReference type="InterPro" id="IPR014729">
    <property type="entry name" value="Rossmann-like_a/b/a_fold"/>
</dbReference>
<dbReference type="GO" id="GO:0005524">
    <property type="term" value="F:ATP binding"/>
    <property type="evidence" value="ECO:0007669"/>
    <property type="project" value="UniProtKB-KW"/>
</dbReference>
<evidence type="ECO:0000256" key="9">
    <source>
        <dbReference type="ARBA" id="ARBA00048721"/>
    </source>
</evidence>
<evidence type="ECO:0000256" key="5">
    <source>
        <dbReference type="ARBA" id="ARBA00022695"/>
    </source>
</evidence>
<dbReference type="Proteomes" id="UP000049127">
    <property type="component" value="Unassembled WGS sequence"/>
</dbReference>
<evidence type="ECO:0000313" key="12">
    <source>
        <dbReference type="EMBL" id="CEQ02304.1"/>
    </source>
</evidence>
<feature type="domain" description="Cytidyltransferase-like" evidence="11">
    <location>
        <begin position="32"/>
        <end position="198"/>
    </location>
</feature>
<dbReference type="NCBIfam" id="TIGR00482">
    <property type="entry name" value="nicotinate (nicotinamide) nucleotide adenylyltransferase"/>
    <property type="match status" value="1"/>
</dbReference>
<evidence type="ECO:0000256" key="3">
    <source>
        <dbReference type="ARBA" id="ARBA00022642"/>
    </source>
</evidence>
<keyword evidence="3 10" id="KW-0662">Pyridine nucleotide biosynthesis</keyword>
<keyword evidence="6 10" id="KW-0547">Nucleotide-binding</keyword>
<dbReference type="UniPathway" id="UPA00253">
    <property type="reaction ID" value="UER00332"/>
</dbReference>
<keyword evidence="8 10" id="KW-0520">NAD</keyword>
<protein>
    <recommendedName>
        <fullName evidence="10">Probable nicotinate-nucleotide adenylyltransferase</fullName>
        <ecNumber evidence="10">2.7.7.18</ecNumber>
    </recommendedName>
    <alternativeName>
        <fullName evidence="10">Deamido-NAD(+) diphosphorylase</fullName>
    </alternativeName>
    <alternativeName>
        <fullName evidence="10">Deamido-NAD(+) pyrophosphorylase</fullName>
    </alternativeName>
    <alternativeName>
        <fullName evidence="10">Nicotinate mononucleotide adenylyltransferase</fullName>
        <shortName evidence="10">NaMN adenylyltransferase</shortName>
    </alternativeName>
</protein>
<dbReference type="AlphaFoldDB" id="A0A0C7QTC0"/>
<gene>
    <name evidence="10 12" type="primary">nadD</name>
    <name evidence="12" type="ORF">R28058_00801</name>
</gene>
<dbReference type="GO" id="GO:0004515">
    <property type="term" value="F:nicotinate-nucleotide adenylyltransferase activity"/>
    <property type="evidence" value="ECO:0007669"/>
    <property type="project" value="UniProtKB-UniRule"/>
</dbReference>
<dbReference type="Pfam" id="PF01467">
    <property type="entry name" value="CTP_transf_like"/>
    <property type="match status" value="1"/>
</dbReference>
<dbReference type="PANTHER" id="PTHR39321">
    <property type="entry name" value="NICOTINATE-NUCLEOTIDE ADENYLYLTRANSFERASE-RELATED"/>
    <property type="match status" value="1"/>
</dbReference>
<keyword evidence="4 10" id="KW-0808">Transferase</keyword>
<keyword evidence="7 10" id="KW-0067">ATP-binding</keyword>